<dbReference type="PANTHER" id="PTHR35531:SF1">
    <property type="entry name" value="INNER MEMBRANE PROTEIN YBCI-RELATED"/>
    <property type="match status" value="1"/>
</dbReference>
<sequence>MTGKTHIMGGIASAAAVVHYQHYDPTIFIIAGAFGAVLPDICHGGSKIGRRFPLISKVINTIFGHRTFTHSLLFLLLVGYLLTLFTDNSSIIMGVLVGMVSHFILDAATKNGIKLFYPVSITIRFPITTKTGGTVENIVLLGLTLVTIYFGKDLIL</sequence>
<dbReference type="PIRSF" id="PIRSF030780">
    <property type="entry name" value="Md_memb_hyd_prd"/>
    <property type="match status" value="1"/>
</dbReference>
<evidence type="ECO:0008006" key="4">
    <source>
        <dbReference type="Google" id="ProtNLM"/>
    </source>
</evidence>
<keyword evidence="1" id="KW-1133">Transmembrane helix</keyword>
<evidence type="ECO:0000313" key="2">
    <source>
        <dbReference type="EMBL" id="PWU70348.1"/>
    </source>
</evidence>
<keyword evidence="1" id="KW-0472">Membrane</keyword>
<organism evidence="2 3">
    <name type="scientific">Gracilibacillus dipsosauri</name>
    <dbReference type="NCBI Taxonomy" id="178340"/>
    <lineage>
        <taxon>Bacteria</taxon>
        <taxon>Bacillati</taxon>
        <taxon>Bacillota</taxon>
        <taxon>Bacilli</taxon>
        <taxon>Bacillales</taxon>
        <taxon>Bacillaceae</taxon>
        <taxon>Gracilibacillus</taxon>
    </lineage>
</organism>
<keyword evidence="3" id="KW-1185">Reference proteome</keyword>
<dbReference type="InterPro" id="IPR016956">
    <property type="entry name" value="YdjM"/>
</dbReference>
<dbReference type="OrthoDB" id="5459053at2"/>
<comment type="caution">
    <text evidence="2">The sequence shown here is derived from an EMBL/GenBank/DDBJ whole genome shotgun (WGS) entry which is preliminary data.</text>
</comment>
<protein>
    <recommendedName>
        <fullName evidence="4">Metal-dependent hydrolase</fullName>
    </recommendedName>
</protein>
<accession>A0A317L622</accession>
<evidence type="ECO:0000256" key="1">
    <source>
        <dbReference type="SAM" id="Phobius"/>
    </source>
</evidence>
<feature type="transmembrane region" description="Helical" evidence="1">
    <location>
        <begin position="27"/>
        <end position="46"/>
    </location>
</feature>
<reference evidence="2 3" key="1">
    <citation type="submission" date="2018-05" db="EMBL/GenBank/DDBJ databases">
        <title>Genomic analysis of Gracilibacillus dipsosauri DD1 reveals novel features of a salt-tolerant amylase.</title>
        <authorList>
            <person name="Deutch C.E."/>
            <person name="Yang S."/>
        </authorList>
    </citation>
    <scope>NUCLEOTIDE SEQUENCE [LARGE SCALE GENOMIC DNA]</scope>
    <source>
        <strain evidence="2 3">DD1</strain>
    </source>
</reference>
<name>A0A317L622_9BACI</name>
<dbReference type="RefSeq" id="WP_109982893.1">
    <property type="nucleotide sequence ID" value="NZ_JAJUIE010000024.1"/>
</dbReference>
<proteinExistence type="predicted"/>
<dbReference type="PANTHER" id="PTHR35531">
    <property type="entry name" value="INNER MEMBRANE PROTEIN YBCI-RELATED"/>
    <property type="match status" value="1"/>
</dbReference>
<evidence type="ECO:0000313" key="3">
    <source>
        <dbReference type="Proteomes" id="UP000245624"/>
    </source>
</evidence>
<gene>
    <name evidence="2" type="ORF">DLJ74_00470</name>
</gene>
<dbReference type="Proteomes" id="UP000245624">
    <property type="component" value="Unassembled WGS sequence"/>
</dbReference>
<keyword evidence="1" id="KW-0812">Transmembrane</keyword>
<dbReference type="EMBL" id="QGTD01000001">
    <property type="protein sequence ID" value="PWU70348.1"/>
    <property type="molecule type" value="Genomic_DNA"/>
</dbReference>
<dbReference type="AlphaFoldDB" id="A0A317L622"/>
<dbReference type="Pfam" id="PF04307">
    <property type="entry name" value="YdjM"/>
    <property type="match status" value="1"/>
</dbReference>
<feature type="transmembrane region" description="Helical" evidence="1">
    <location>
        <begin position="67"/>
        <end position="85"/>
    </location>
</feature>
<feature type="transmembrane region" description="Helical" evidence="1">
    <location>
        <begin position="91"/>
        <end position="108"/>
    </location>
</feature>
<dbReference type="InterPro" id="IPR007404">
    <property type="entry name" value="YdjM-like"/>
</dbReference>